<feature type="domain" description="Reverse transcriptase" evidence="4">
    <location>
        <begin position="874"/>
        <end position="1144"/>
    </location>
</feature>
<dbReference type="GO" id="GO:0004523">
    <property type="term" value="F:RNA-DNA hybrid ribonuclease activity"/>
    <property type="evidence" value="ECO:0007669"/>
    <property type="project" value="InterPro"/>
</dbReference>
<gene>
    <name evidence="6" type="ORF">O9K51_10816</name>
</gene>
<evidence type="ECO:0000256" key="3">
    <source>
        <dbReference type="SAM" id="MobiDB-lite"/>
    </source>
</evidence>
<dbReference type="CDD" id="cd09276">
    <property type="entry name" value="Rnase_HI_RT_non_LTR"/>
    <property type="match status" value="1"/>
</dbReference>
<feature type="compositionally biased region" description="Low complexity" evidence="3">
    <location>
        <begin position="24"/>
        <end position="34"/>
    </location>
</feature>
<dbReference type="GO" id="GO:0003676">
    <property type="term" value="F:nucleic acid binding"/>
    <property type="evidence" value="ECO:0007669"/>
    <property type="project" value="InterPro"/>
</dbReference>
<dbReference type="SUPFAM" id="SSF53098">
    <property type="entry name" value="Ribonuclease H-like"/>
    <property type="match status" value="1"/>
</dbReference>
<feature type="compositionally biased region" description="Polar residues" evidence="3">
    <location>
        <begin position="183"/>
        <end position="201"/>
    </location>
</feature>
<dbReference type="SUPFAM" id="SSF56672">
    <property type="entry name" value="DNA/RNA polymerases"/>
    <property type="match status" value="1"/>
</dbReference>
<organism evidence="6 7">
    <name type="scientific">Purpureocillium lavendulum</name>
    <dbReference type="NCBI Taxonomy" id="1247861"/>
    <lineage>
        <taxon>Eukaryota</taxon>
        <taxon>Fungi</taxon>
        <taxon>Dikarya</taxon>
        <taxon>Ascomycota</taxon>
        <taxon>Pezizomycotina</taxon>
        <taxon>Sordariomycetes</taxon>
        <taxon>Hypocreomycetidae</taxon>
        <taxon>Hypocreales</taxon>
        <taxon>Ophiocordycipitaceae</taxon>
        <taxon>Purpureocillium</taxon>
    </lineage>
</organism>
<evidence type="ECO:0000259" key="5">
    <source>
        <dbReference type="PROSITE" id="PS50879"/>
    </source>
</evidence>
<dbReference type="Pfam" id="PF00078">
    <property type="entry name" value="RVT_1"/>
    <property type="match status" value="1"/>
</dbReference>
<evidence type="ECO:0000256" key="1">
    <source>
        <dbReference type="ARBA" id="ARBA00004173"/>
    </source>
</evidence>
<dbReference type="CDD" id="cd01650">
    <property type="entry name" value="RT_nLTR_like"/>
    <property type="match status" value="1"/>
</dbReference>
<dbReference type="GO" id="GO:0005739">
    <property type="term" value="C:mitochondrion"/>
    <property type="evidence" value="ECO:0007669"/>
    <property type="project" value="UniProtKB-SubCell"/>
</dbReference>
<dbReference type="EMBL" id="JAQHRD010000019">
    <property type="protein sequence ID" value="KAJ6436574.1"/>
    <property type="molecule type" value="Genomic_DNA"/>
</dbReference>
<feature type="region of interest" description="Disordered" evidence="3">
    <location>
        <begin position="166"/>
        <end position="211"/>
    </location>
</feature>
<evidence type="ECO:0000256" key="2">
    <source>
        <dbReference type="ARBA" id="ARBA00023128"/>
    </source>
</evidence>
<feature type="region of interest" description="Disordered" evidence="3">
    <location>
        <begin position="1"/>
        <end position="80"/>
    </location>
</feature>
<dbReference type="Pfam" id="PF14529">
    <property type="entry name" value="Exo_endo_phos_2"/>
    <property type="match status" value="1"/>
</dbReference>
<evidence type="ECO:0000313" key="7">
    <source>
        <dbReference type="Proteomes" id="UP001163105"/>
    </source>
</evidence>
<dbReference type="InterPro" id="IPR036397">
    <property type="entry name" value="RNaseH_sf"/>
</dbReference>
<dbReference type="InterPro" id="IPR000477">
    <property type="entry name" value="RT_dom"/>
</dbReference>
<feature type="region of interest" description="Disordered" evidence="3">
    <location>
        <begin position="2158"/>
        <end position="2205"/>
    </location>
</feature>
<dbReference type="Gene3D" id="3.60.10.10">
    <property type="entry name" value="Endonuclease/exonuclease/phosphatase"/>
    <property type="match status" value="1"/>
</dbReference>
<accession>A0AB34FC70</accession>
<dbReference type="Proteomes" id="UP001163105">
    <property type="component" value="Unassembled WGS sequence"/>
</dbReference>
<comment type="caution">
    <text evidence="6">The sequence shown here is derived from an EMBL/GenBank/DDBJ whole genome shotgun (WGS) entry which is preliminary data.</text>
</comment>
<dbReference type="PROSITE" id="PS50878">
    <property type="entry name" value="RT_POL"/>
    <property type="match status" value="1"/>
</dbReference>
<evidence type="ECO:0000313" key="6">
    <source>
        <dbReference type="EMBL" id="KAJ6436574.1"/>
    </source>
</evidence>
<proteinExistence type="predicted"/>
<dbReference type="SUPFAM" id="SSF56219">
    <property type="entry name" value="DNase I-like"/>
    <property type="match status" value="1"/>
</dbReference>
<dbReference type="PROSITE" id="PS50879">
    <property type="entry name" value="RNASE_H_1"/>
    <property type="match status" value="1"/>
</dbReference>
<dbReference type="InterPro" id="IPR002156">
    <property type="entry name" value="RNaseH_domain"/>
</dbReference>
<evidence type="ECO:0000259" key="4">
    <source>
        <dbReference type="PROSITE" id="PS50878"/>
    </source>
</evidence>
<sequence>MASATSSHASSDPFDLGAHTPPNLARLARAAQLRNSSPPMSQPIGASSALRRPAQTPSSPLVRCSSAAATEGAQPEPEPYRLNSIEPLNLQPVSIVDGANKVAQEQTDAYNAKLAVFQAFCESFDQAAKQFTSGIEHSFTEQFANSFLDFWRQSLSILPPAPPAPTYSSVVAGRTAHRPPGGNATTSTAAPPPEQQQTTVPRFQGRPIPAPPREDLRVFVRLDAEAPARNHGNYAIRTHIAAKVGIDLQQIPAAFPVNSGWAIRTADAATRDLIVQRQSEWADDLGAKSVEVSKKWYTYVVSNCPRRLTDLQGNEADYDAAVKDEIACQTNLTPISIRPSRHDSNDLPSKTLIVSFLEPTKKPWRLFGSSRLARYIDKPAVPTREQTYLSFQEATHRPHRARSMTRHPRTQQSGKKTLRIFQANVGKIPPAHDCALALADSERYDVVLLQEPWTEAKGGRCLTKTHPAYDTFSPVDSWEDNSTRPRVMTYVRRRPGLMVDQRRPAATRDILWLVVNDITLVNIYRQPLHDEALDILLQWSAPDRCLVAGDFNAKHHSWQAGRTEGRGEAVAEWATANGLNLLNPADIPTNPHGNTIDLAFSNIGLADAVVEDHLATSSDHFTLNITLPELAVASPPTGKVRLTSEEEIRRFVEMVENGAAAIQPSTASPQDLDSLALAVTNLLKSAAKAAGRPVRKGARSAPWWTEECALAAAEYRAVRRVFPLGFCREVQLAKRSFQRVVRRVKRRYWRDLIDSFTDSASVFKAVRWLRSPGAFQPPPLQVDDIVYETQLDKANALRRATLERRTSQDDIADPWIPVITRRTIPFAQSVSLEEVRDATLRTGNTSPGSDNITVKMLRAVWHVIGNLVHKLFQGCLNVGHHPKPFREAEVVMITKPGRRNLSEARAWRPISLLSCLGKGLERLIARRLAWASVHHGVLHPQQAGALPKRSAVDLVAALVHDIEEAFARNMVATVVTLDAEGAFDTVLQNRLILRLRQQGWPPNVARWAGSLMHDRSACVRYQDVTTPSSPLQCGLPQGSPASPILYLLYTEPIYRLRNPKGRFGYADDTAILCVGNTLEETARKASRHVRDLVDWGTVNAITFDHKKTEVMHFSRTKLRSAPPVFHGEVKKRPESALRWLGIWLDSTLTFKTHVEKWTAKAAKVAHHLKGMANTNRGPLPSAVRRAVRACIEPQLLFGAEAWYPGMTCPRWTQPAKEGPSGIRHLIRRMDKSLHTAVRAVLPIWKTTPLSARHREAGIPPVSQLLESCRLRFAARLRSLDEAHPLVARTKPMRAPVINRAIKLKYQLPRKPFRTRLRRSDELLPRCARPELLPQRFASDQPLQTALKEESAAKFRDWLQSVEPGTAIVYSDGSLSPEGAAGYGYAIHLDGLTVLAGNGRLGPAEVFDAEAKGALEGLRAALGLSEPERIVVCLDNLAVAKCLQGMPSDSSQKEFMEFQALAAEHGATEIRWIPGHTNIPGNEQADALAKAGTSQPEPVDALPTLAYLRKVARRRPKDAFKAWWEASAPQQYRVLDLDATTGCPPELTLPRPLLHHLLAARTHHGDFADYHERFKHEDARLTCSCGRQKEPKHLFYCRKIPPRHRMRLAPSPTAAVNRAIGRDFDQFVKVAKASSFFAAVPSALLSAMARPRSAIDQHRDYVSRLYLSGVSRSRICYKLRKHFHVAVNLSTLSRRIADWDLPRQQTRTRETPELIETVRDLIFRVGLTEKQTINVLQRQGWPITKRGLKRIRLHPDRRWLRRLNSEEERLALLEKAEQAIIEMTQWSNAISGYGKNLLQPYLRQQMQLWVPRDPLFQMYKVMFPNEVELRKRMFRRKKGQFLVPGPNYQWCIDGHDKLKAYGFEIYAAIDAYSRNIIWFYVGHSATTALSVLKQYLAACCAYGLRPWFLQADRGSETPLAAAAHWNFVLRSEGRIEWHGQVFQQGKRLKDSYKAAPSTKNSKIESWWERMLHVSSRQWVEYFGELARDGDFDGDMLEDQIALYAVYEDILRQELFDFVEAWNIHRIRLQKNRPHVVHGQPWMNYHYPDPQKACNWGIPIDRTVLTDMERPLSDIDINSCLEPETKNWCRQRLTEMDIDQVTLGSSRDPDKLRPFRRFYLALRDHIIRHIESGQQPVLSYRRAPTGGVAEYESLLERAAQAREDELGDGGAAEQPIIETSVEDEQGDDIEKISDDDADSDSSDGLCA</sequence>
<keyword evidence="7" id="KW-1185">Reference proteome</keyword>
<feature type="domain" description="RNase H type-1" evidence="5">
    <location>
        <begin position="1362"/>
        <end position="1493"/>
    </location>
</feature>
<dbReference type="InterPro" id="IPR036691">
    <property type="entry name" value="Endo/exonu/phosph_ase_sf"/>
</dbReference>
<reference evidence="6" key="1">
    <citation type="submission" date="2023-01" db="EMBL/GenBank/DDBJ databases">
        <title>The growth and conidiation of Purpureocillium lavendulum are regulated by nitrogen source and histone H3K14 acetylation.</title>
        <authorList>
            <person name="Tang P."/>
            <person name="Han J."/>
            <person name="Zhang C."/>
            <person name="Tang P."/>
            <person name="Qi F."/>
            <person name="Zhang K."/>
            <person name="Liang L."/>
        </authorList>
    </citation>
    <scope>NUCLEOTIDE SEQUENCE</scope>
    <source>
        <strain evidence="6">YMF1.00683</strain>
    </source>
</reference>
<dbReference type="PANTHER" id="PTHR33481">
    <property type="entry name" value="REVERSE TRANSCRIPTASE"/>
    <property type="match status" value="1"/>
</dbReference>
<dbReference type="InterPro" id="IPR058913">
    <property type="entry name" value="Integrase_dom_put"/>
</dbReference>
<name>A0AB34FC70_9HYPO</name>
<dbReference type="InterPro" id="IPR043502">
    <property type="entry name" value="DNA/RNA_pol_sf"/>
</dbReference>
<dbReference type="InterPro" id="IPR005135">
    <property type="entry name" value="Endo/exonuclease/phosphatase"/>
</dbReference>
<comment type="subcellular location">
    <subcellularLocation>
        <location evidence="1">Mitochondrion</location>
    </subcellularLocation>
</comment>
<feature type="compositionally biased region" description="Basic residues" evidence="3">
    <location>
        <begin position="397"/>
        <end position="409"/>
    </location>
</feature>
<feature type="region of interest" description="Disordered" evidence="3">
    <location>
        <begin position="394"/>
        <end position="415"/>
    </location>
</feature>
<dbReference type="Gene3D" id="3.30.420.10">
    <property type="entry name" value="Ribonuclease H-like superfamily/Ribonuclease H"/>
    <property type="match status" value="1"/>
</dbReference>
<dbReference type="PANTHER" id="PTHR33481:SF1">
    <property type="entry name" value="ENDONUCLEASE_EXONUCLEASE_PHOSPHATASE DOMAIN-CONTAINING PROTEIN-RELATED"/>
    <property type="match status" value="1"/>
</dbReference>
<dbReference type="Pfam" id="PF24764">
    <property type="entry name" value="rva_4"/>
    <property type="match status" value="1"/>
</dbReference>
<dbReference type="Pfam" id="PF00075">
    <property type="entry name" value="RNase_H"/>
    <property type="match status" value="1"/>
</dbReference>
<protein>
    <submittedName>
        <fullName evidence="6">SlyX domain-containing protein</fullName>
    </submittedName>
</protein>
<keyword evidence="2" id="KW-0496">Mitochondrion</keyword>
<feature type="compositionally biased region" description="Polar residues" evidence="3">
    <location>
        <begin position="1"/>
        <end position="10"/>
    </location>
</feature>
<dbReference type="InterPro" id="IPR012337">
    <property type="entry name" value="RNaseH-like_sf"/>
</dbReference>